<keyword evidence="3" id="KW-1185">Reference proteome</keyword>
<dbReference type="Proteomes" id="UP000503349">
    <property type="component" value="Chromosome 23"/>
</dbReference>
<gene>
    <name evidence="2" type="ORF">EXN66_Car021796</name>
</gene>
<feature type="compositionally biased region" description="Basic and acidic residues" evidence="1">
    <location>
        <begin position="59"/>
        <end position="70"/>
    </location>
</feature>
<sequence>MLSLLRPDTSSVTGFSDVTDSGTHLANIWLLTPDTGRENTWSSPAARRKVPEHTATFKTESETEGSEHVDQCSPGLLGSVGGRIRVGDPSPHSA</sequence>
<dbReference type="EMBL" id="CM015734">
    <property type="protein sequence ID" value="KAF3706105.1"/>
    <property type="molecule type" value="Genomic_DNA"/>
</dbReference>
<reference evidence="2 3" key="1">
    <citation type="submission" date="2019-02" db="EMBL/GenBank/DDBJ databases">
        <title>Opniocepnalus argus genome.</title>
        <authorList>
            <person name="Zhou C."/>
            <person name="Xiao S."/>
        </authorList>
    </citation>
    <scope>NUCLEOTIDE SEQUENCE [LARGE SCALE GENOMIC DNA]</scope>
    <source>
        <strain evidence="2">OARG1902GOOAL</strain>
        <tissue evidence="2">Muscle</tissue>
    </source>
</reference>
<organism evidence="2 3">
    <name type="scientific">Channa argus</name>
    <name type="common">Northern snakehead</name>
    <name type="synonym">Ophicephalus argus</name>
    <dbReference type="NCBI Taxonomy" id="215402"/>
    <lineage>
        <taxon>Eukaryota</taxon>
        <taxon>Metazoa</taxon>
        <taxon>Chordata</taxon>
        <taxon>Craniata</taxon>
        <taxon>Vertebrata</taxon>
        <taxon>Euteleostomi</taxon>
        <taxon>Actinopterygii</taxon>
        <taxon>Neopterygii</taxon>
        <taxon>Teleostei</taxon>
        <taxon>Neoteleostei</taxon>
        <taxon>Acanthomorphata</taxon>
        <taxon>Anabantaria</taxon>
        <taxon>Anabantiformes</taxon>
        <taxon>Channoidei</taxon>
        <taxon>Channidae</taxon>
        <taxon>Channa</taxon>
    </lineage>
</organism>
<feature type="region of interest" description="Disordered" evidence="1">
    <location>
        <begin position="36"/>
        <end position="94"/>
    </location>
</feature>
<accession>A0A6G1QU90</accession>
<proteinExistence type="predicted"/>
<protein>
    <submittedName>
        <fullName evidence="2">Uncharacterized protein</fullName>
    </submittedName>
</protein>
<evidence type="ECO:0000256" key="1">
    <source>
        <dbReference type="SAM" id="MobiDB-lite"/>
    </source>
</evidence>
<name>A0A6G1QU90_CHAAH</name>
<evidence type="ECO:0000313" key="3">
    <source>
        <dbReference type="Proteomes" id="UP000503349"/>
    </source>
</evidence>
<evidence type="ECO:0000313" key="2">
    <source>
        <dbReference type="EMBL" id="KAF3706105.1"/>
    </source>
</evidence>
<dbReference type="AlphaFoldDB" id="A0A6G1QU90"/>
<reference evidence="3" key="2">
    <citation type="submission" date="2019-02" db="EMBL/GenBank/DDBJ databases">
        <title>Opniocepnalus argus Var Kimnra genome.</title>
        <authorList>
            <person name="Zhou C."/>
            <person name="Xiao S."/>
        </authorList>
    </citation>
    <scope>NUCLEOTIDE SEQUENCE [LARGE SCALE GENOMIC DNA]</scope>
</reference>